<dbReference type="InterPro" id="IPR015886">
    <property type="entry name" value="H2TH_FPG"/>
</dbReference>
<proteinExistence type="predicted"/>
<accession>A0AA35WUS7</accession>
<dbReference type="GO" id="GO:0006284">
    <property type="term" value="P:base-excision repair"/>
    <property type="evidence" value="ECO:0007669"/>
    <property type="project" value="InterPro"/>
</dbReference>
<dbReference type="SMART" id="SM01232">
    <property type="entry name" value="H2TH"/>
    <property type="match status" value="1"/>
</dbReference>
<dbReference type="GO" id="GO:0008270">
    <property type="term" value="F:zinc ion binding"/>
    <property type="evidence" value="ECO:0007669"/>
    <property type="project" value="UniProtKB-KW"/>
</dbReference>
<dbReference type="Pfam" id="PF06827">
    <property type="entry name" value="zf-FPG_IleRS"/>
    <property type="match status" value="1"/>
</dbReference>
<name>A0AA35WUS7_GEOBA</name>
<evidence type="ECO:0000256" key="2">
    <source>
        <dbReference type="ARBA" id="ARBA00022771"/>
    </source>
</evidence>
<dbReference type="AlphaFoldDB" id="A0AA35WUS7"/>
<dbReference type="EMBL" id="CASHTH010002679">
    <property type="protein sequence ID" value="CAI8033594.1"/>
    <property type="molecule type" value="Genomic_DNA"/>
</dbReference>
<dbReference type="GO" id="GO:0003684">
    <property type="term" value="F:damaged DNA binding"/>
    <property type="evidence" value="ECO:0007669"/>
    <property type="project" value="InterPro"/>
</dbReference>
<dbReference type="GO" id="GO:0003906">
    <property type="term" value="F:DNA-(apurinic or apyrimidinic site) endonuclease activity"/>
    <property type="evidence" value="ECO:0007669"/>
    <property type="project" value="InterPro"/>
</dbReference>
<evidence type="ECO:0000313" key="7">
    <source>
        <dbReference type="Proteomes" id="UP001174909"/>
    </source>
</evidence>
<comment type="caution">
    <text evidence="6">The sequence shown here is derived from an EMBL/GenBank/DDBJ whole genome shotgun (WGS) entry which is preliminary data.</text>
</comment>
<dbReference type="PROSITE" id="PS51066">
    <property type="entry name" value="ZF_FPG_2"/>
    <property type="match status" value="1"/>
</dbReference>
<organism evidence="6 7">
    <name type="scientific">Geodia barretti</name>
    <name type="common">Barrett's horny sponge</name>
    <dbReference type="NCBI Taxonomy" id="519541"/>
    <lineage>
        <taxon>Eukaryota</taxon>
        <taxon>Metazoa</taxon>
        <taxon>Porifera</taxon>
        <taxon>Demospongiae</taxon>
        <taxon>Heteroscleromorpha</taxon>
        <taxon>Tetractinellida</taxon>
        <taxon>Astrophorina</taxon>
        <taxon>Geodiidae</taxon>
        <taxon>Geodia</taxon>
    </lineage>
</organism>
<gene>
    <name evidence="6" type="ORF">GBAR_LOCUS18952</name>
</gene>
<dbReference type="PANTHER" id="PTHR22993:SF9">
    <property type="entry name" value="FORMAMIDOPYRIMIDINE-DNA GLYCOSYLASE"/>
    <property type="match status" value="1"/>
</dbReference>
<dbReference type="InterPro" id="IPR010663">
    <property type="entry name" value="Znf_FPG/IleRS"/>
</dbReference>
<evidence type="ECO:0000313" key="6">
    <source>
        <dbReference type="EMBL" id="CAI8033594.1"/>
    </source>
</evidence>
<dbReference type="SUPFAM" id="SSF57716">
    <property type="entry name" value="Glucocorticoid receptor-like (DNA-binding domain)"/>
    <property type="match status" value="1"/>
</dbReference>
<evidence type="ECO:0000259" key="5">
    <source>
        <dbReference type="PROSITE" id="PS51066"/>
    </source>
</evidence>
<dbReference type="InterPro" id="IPR010979">
    <property type="entry name" value="Ribosomal_uS13-like_H2TH"/>
</dbReference>
<dbReference type="Pfam" id="PF06831">
    <property type="entry name" value="H2TH"/>
    <property type="match status" value="1"/>
</dbReference>
<reference evidence="6" key="1">
    <citation type="submission" date="2023-03" db="EMBL/GenBank/DDBJ databases">
        <authorList>
            <person name="Steffen K."/>
            <person name="Cardenas P."/>
        </authorList>
    </citation>
    <scope>NUCLEOTIDE SEQUENCE</scope>
</reference>
<keyword evidence="3" id="KW-0862">Zinc</keyword>
<dbReference type="Proteomes" id="UP001174909">
    <property type="component" value="Unassembled WGS sequence"/>
</dbReference>
<protein>
    <submittedName>
        <fullName evidence="6">Uncharacterized formamidopyrimidine-DNA glycosylase-like protein</fullName>
    </submittedName>
</protein>
<sequence length="223" mass="25139">MIAGRLHWRETNVKIPGKRGIAAFDFPHGSLLLTESGSKKRASLHVVQGTAALDTLHRGVLEILKATLAEFTTALTRQNRTLKRVLTDPSVFSGIGNAYSDEILHRARLSPLAFTQKLPPEQVKQLYDATQNTLNHWLQRLRERHKGRFPEKVTAFQDGMAVHGRFRQPCPDCGSPVQRIRYASNETNYCATCQTAGRLLADRSLSRLLRSDWPRSLEELSNL</sequence>
<keyword evidence="1" id="KW-0479">Metal-binding</keyword>
<feature type="domain" description="FPG-type" evidence="5">
    <location>
        <begin position="161"/>
        <end position="195"/>
    </location>
</feature>
<keyword evidence="7" id="KW-1185">Reference proteome</keyword>
<dbReference type="InterPro" id="IPR000214">
    <property type="entry name" value="Znf_DNA_glyclase/AP_lyase"/>
</dbReference>
<evidence type="ECO:0000256" key="3">
    <source>
        <dbReference type="ARBA" id="ARBA00022833"/>
    </source>
</evidence>
<keyword evidence="2 4" id="KW-0863">Zinc-finger</keyword>
<dbReference type="SUPFAM" id="SSF46946">
    <property type="entry name" value="S13-like H2TH domain"/>
    <property type="match status" value="1"/>
</dbReference>
<evidence type="ECO:0000256" key="4">
    <source>
        <dbReference type="PROSITE-ProRule" id="PRU00391"/>
    </source>
</evidence>
<dbReference type="GO" id="GO:0034039">
    <property type="term" value="F:8-oxo-7,8-dihydroguanine DNA N-glycosylase activity"/>
    <property type="evidence" value="ECO:0007669"/>
    <property type="project" value="TreeGrafter"/>
</dbReference>
<dbReference type="PANTHER" id="PTHR22993">
    <property type="entry name" value="FORMAMIDOPYRIMIDINE-DNA GLYCOSYLASE"/>
    <property type="match status" value="1"/>
</dbReference>
<dbReference type="Gene3D" id="1.10.8.50">
    <property type="match status" value="1"/>
</dbReference>
<evidence type="ECO:0000256" key="1">
    <source>
        <dbReference type="ARBA" id="ARBA00022723"/>
    </source>
</evidence>